<keyword evidence="4" id="KW-0479">Metal-binding</keyword>
<keyword evidence="7" id="KW-0051">Antiviral defense</keyword>
<dbReference type="InterPro" id="IPR000477">
    <property type="entry name" value="RT_dom"/>
</dbReference>
<dbReference type="EC" id="2.7.7.49" evidence="1"/>
<dbReference type="Pfam" id="PF00078">
    <property type="entry name" value="RVT_1"/>
    <property type="match status" value="1"/>
</dbReference>
<keyword evidence="6 11" id="KW-0695">RNA-directed DNA polymerase</keyword>
<dbReference type="EMBL" id="QNRM01000018">
    <property type="protein sequence ID" value="RBP12967.1"/>
    <property type="molecule type" value="Genomic_DNA"/>
</dbReference>
<gene>
    <name evidence="11" type="ORF">DFP87_1185</name>
</gene>
<evidence type="ECO:0000256" key="7">
    <source>
        <dbReference type="ARBA" id="ARBA00023118"/>
    </source>
</evidence>
<name>A0ABX9G395_9BURK</name>
<keyword evidence="3" id="KW-0548">Nucleotidyltransferase</keyword>
<evidence type="ECO:0000259" key="10">
    <source>
        <dbReference type="PROSITE" id="PS50878"/>
    </source>
</evidence>
<keyword evidence="12" id="KW-1185">Reference proteome</keyword>
<evidence type="ECO:0000313" key="11">
    <source>
        <dbReference type="EMBL" id="RBP12967.1"/>
    </source>
</evidence>
<dbReference type="PANTHER" id="PTHR34047">
    <property type="entry name" value="NUCLEAR INTRON MATURASE 1, MITOCHONDRIAL-RELATED"/>
    <property type="match status" value="1"/>
</dbReference>
<comment type="similarity">
    <text evidence="8">Belongs to the bacterial reverse transcriptase family.</text>
</comment>
<dbReference type="SUPFAM" id="SSF56672">
    <property type="entry name" value="DNA/RNA polymerases"/>
    <property type="match status" value="1"/>
</dbReference>
<evidence type="ECO:0000256" key="2">
    <source>
        <dbReference type="ARBA" id="ARBA00022679"/>
    </source>
</evidence>
<sequence length="384" mass="44176">MRAQYTKKPIGSLEVLSRALEIDLGVLINTANAIDQHYHAHQIPKKKGGFRTINIPTLHLKSIQKKINSRIFSNVVYPEYLFGGIKERDYVKNAAQHAGCKALIALDVKDFYPSISLNAVKDIFQYFFRFPRDVAELLGKLCCLNERVPQGACTSSHLANLSLQENEYHFAQYCKNKGWTYTRLLDDISVSSKEVFQQKDVDAIISKAKAVLAGARLKLNNKKTRILSKANPVDLMEVTGLWLNRGRPRAHRSDRNAIRSEVYQCEILAKEGRERKKYHDFHSHVSGRVSKLAYLEHANSKLYRERLRKILPIYDVNQATNLLRQAEYISKTTLSNRKSVAYYKKYHILKHRLNILMRTDRGLARRIQSMLSLCKPTLQSSDML</sequence>
<organism evidence="11 12">
    <name type="scientific">Achromobacter marplatensis</name>
    <dbReference type="NCBI Taxonomy" id="470868"/>
    <lineage>
        <taxon>Bacteria</taxon>
        <taxon>Pseudomonadati</taxon>
        <taxon>Pseudomonadota</taxon>
        <taxon>Betaproteobacteria</taxon>
        <taxon>Burkholderiales</taxon>
        <taxon>Alcaligenaceae</taxon>
        <taxon>Achromobacter</taxon>
    </lineage>
</organism>
<reference evidence="11 12" key="1">
    <citation type="submission" date="2018-06" db="EMBL/GenBank/DDBJ databases">
        <title>Genomic Encyclopedia of Type Strains, Phase III (KMG-III): the genomes of soil and plant-associated and newly described type strains.</title>
        <authorList>
            <person name="Whitman W."/>
        </authorList>
    </citation>
    <scope>NUCLEOTIDE SEQUENCE [LARGE SCALE GENOMIC DNA]</scope>
    <source>
        <strain evidence="11 12">CECT 7342</strain>
    </source>
</reference>
<dbReference type="GeneID" id="99733823"/>
<proteinExistence type="inferred from homology"/>
<evidence type="ECO:0000256" key="3">
    <source>
        <dbReference type="ARBA" id="ARBA00022695"/>
    </source>
</evidence>
<feature type="domain" description="Reverse transcriptase" evidence="10">
    <location>
        <begin position="24"/>
        <end position="243"/>
    </location>
</feature>
<evidence type="ECO:0000256" key="9">
    <source>
        <dbReference type="ARBA" id="ARBA00048173"/>
    </source>
</evidence>
<comment type="caution">
    <text evidence="11">The sequence shown here is derived from an EMBL/GenBank/DDBJ whole genome shotgun (WGS) entry which is preliminary data.</text>
</comment>
<evidence type="ECO:0000256" key="8">
    <source>
        <dbReference type="ARBA" id="ARBA00034120"/>
    </source>
</evidence>
<dbReference type="Proteomes" id="UP000252124">
    <property type="component" value="Unassembled WGS sequence"/>
</dbReference>
<accession>A0ABX9G395</accession>
<dbReference type="InterPro" id="IPR043502">
    <property type="entry name" value="DNA/RNA_pol_sf"/>
</dbReference>
<comment type="catalytic activity">
    <reaction evidence="9">
        <text>DNA(n) + a 2'-deoxyribonucleoside 5'-triphosphate = DNA(n+1) + diphosphate</text>
        <dbReference type="Rhea" id="RHEA:22508"/>
        <dbReference type="Rhea" id="RHEA-COMP:17339"/>
        <dbReference type="Rhea" id="RHEA-COMP:17340"/>
        <dbReference type="ChEBI" id="CHEBI:33019"/>
        <dbReference type="ChEBI" id="CHEBI:61560"/>
        <dbReference type="ChEBI" id="CHEBI:173112"/>
        <dbReference type="EC" id="2.7.7.49"/>
    </reaction>
</comment>
<dbReference type="RefSeq" id="WP_088591215.1">
    <property type="nucleotide sequence ID" value="NZ_CADIJU010000023.1"/>
</dbReference>
<dbReference type="PROSITE" id="PS50878">
    <property type="entry name" value="RT_POL"/>
    <property type="match status" value="1"/>
</dbReference>
<dbReference type="InterPro" id="IPR000123">
    <property type="entry name" value="Reverse_transcriptase_msDNA"/>
</dbReference>
<keyword evidence="2" id="KW-0808">Transferase</keyword>
<evidence type="ECO:0000313" key="12">
    <source>
        <dbReference type="Proteomes" id="UP000252124"/>
    </source>
</evidence>
<evidence type="ECO:0000256" key="4">
    <source>
        <dbReference type="ARBA" id="ARBA00022723"/>
    </source>
</evidence>
<evidence type="ECO:0000256" key="1">
    <source>
        <dbReference type="ARBA" id="ARBA00012493"/>
    </source>
</evidence>
<evidence type="ECO:0000256" key="6">
    <source>
        <dbReference type="ARBA" id="ARBA00022918"/>
    </source>
</evidence>
<dbReference type="CDD" id="cd03487">
    <property type="entry name" value="RT_Bac_retron_II"/>
    <property type="match status" value="1"/>
</dbReference>
<evidence type="ECO:0000256" key="5">
    <source>
        <dbReference type="ARBA" id="ARBA00022842"/>
    </source>
</evidence>
<keyword evidence="5" id="KW-0460">Magnesium</keyword>
<dbReference type="PRINTS" id="PR00866">
    <property type="entry name" value="RNADNAPOLMS"/>
</dbReference>
<dbReference type="GO" id="GO:0003964">
    <property type="term" value="F:RNA-directed DNA polymerase activity"/>
    <property type="evidence" value="ECO:0007669"/>
    <property type="project" value="UniProtKB-KW"/>
</dbReference>
<protein>
    <recommendedName>
        <fullName evidence="1">RNA-directed DNA polymerase</fullName>
        <ecNumber evidence="1">2.7.7.49</ecNumber>
    </recommendedName>
</protein>
<dbReference type="InterPro" id="IPR051083">
    <property type="entry name" value="GrpII_Intron_Splice-Mob/Def"/>
</dbReference>